<dbReference type="InterPro" id="IPR007229">
    <property type="entry name" value="Nic_PRibTrfase-Fam"/>
</dbReference>
<keyword evidence="4" id="KW-0597">Phosphoprotein</keyword>
<protein>
    <recommendedName>
        <fullName evidence="3 9">Nicotinate phosphoribosyltransferase</fullName>
        <ecNumber evidence="3 9">6.3.4.21</ecNumber>
    </recommendedName>
</protein>
<comment type="pathway">
    <text evidence="1 9">Cofactor biosynthesis; NAD(+) biosynthesis; nicotinate D-ribonucleotide from nicotinate: step 1/1.</text>
</comment>
<keyword evidence="12" id="KW-1185">Reference proteome</keyword>
<keyword evidence="11" id="KW-0328">Glycosyltransferase</keyword>
<dbReference type="AlphaFoldDB" id="A0A7Z0GJK1"/>
<evidence type="ECO:0000256" key="7">
    <source>
        <dbReference type="ARBA" id="ARBA00022679"/>
    </source>
</evidence>
<dbReference type="RefSeq" id="WP_343047382.1">
    <property type="nucleotide sequence ID" value="NZ_BAAALL010000003.1"/>
</dbReference>
<comment type="PTM">
    <text evidence="9">Transiently phosphorylated on a His residue during the reaction cycle. Phosphorylation strongly increases the affinity for substrates and increases the rate of nicotinate D-ribonucleotide production. Dephosphorylation regenerates the low-affinity form of the enzyme, leading to product release.</text>
</comment>
<dbReference type="NCBIfam" id="NF009131">
    <property type="entry name" value="PRK12484.1"/>
    <property type="match status" value="1"/>
</dbReference>
<evidence type="ECO:0000256" key="3">
    <source>
        <dbReference type="ARBA" id="ARBA00013236"/>
    </source>
</evidence>
<dbReference type="InterPro" id="IPR036068">
    <property type="entry name" value="Nicotinate_pribotase-like_C"/>
</dbReference>
<dbReference type="SUPFAM" id="SSF54675">
    <property type="entry name" value="Nicotinate/Quinolinate PRTase N-terminal domain-like"/>
    <property type="match status" value="1"/>
</dbReference>
<evidence type="ECO:0000256" key="1">
    <source>
        <dbReference type="ARBA" id="ARBA00004952"/>
    </source>
</evidence>
<dbReference type="PIRSF" id="PIRSF000484">
    <property type="entry name" value="NAPRT"/>
    <property type="match status" value="1"/>
</dbReference>
<dbReference type="CDD" id="cd01570">
    <property type="entry name" value="NAPRTase_A"/>
    <property type="match status" value="1"/>
</dbReference>
<keyword evidence="6 9" id="KW-0662">Pyridine nucleotide biosynthesis</keyword>
<dbReference type="EMBL" id="JACCFY010000001">
    <property type="protein sequence ID" value="NYJ76644.1"/>
    <property type="molecule type" value="Genomic_DNA"/>
</dbReference>
<evidence type="ECO:0000256" key="4">
    <source>
        <dbReference type="ARBA" id="ARBA00022553"/>
    </source>
</evidence>
<feature type="domain" description="Nicotinate phosphoribosyltransferase N-terminal" evidence="10">
    <location>
        <begin position="23"/>
        <end position="147"/>
    </location>
</feature>
<evidence type="ECO:0000256" key="2">
    <source>
        <dbReference type="ARBA" id="ARBA00010897"/>
    </source>
</evidence>
<dbReference type="EC" id="6.3.4.21" evidence="3 9"/>
<dbReference type="Pfam" id="PF17767">
    <property type="entry name" value="NAPRTase_N"/>
    <property type="match status" value="1"/>
</dbReference>
<keyword evidence="7 9" id="KW-0808">Transferase</keyword>
<dbReference type="NCBIfam" id="NF006698">
    <property type="entry name" value="PRK09243.1-5"/>
    <property type="match status" value="1"/>
</dbReference>
<organism evidence="11 12">
    <name type="scientific">Nesterenkonia xinjiangensis</name>
    <dbReference type="NCBI Taxonomy" id="225327"/>
    <lineage>
        <taxon>Bacteria</taxon>
        <taxon>Bacillati</taxon>
        <taxon>Actinomycetota</taxon>
        <taxon>Actinomycetes</taxon>
        <taxon>Micrococcales</taxon>
        <taxon>Micrococcaceae</taxon>
        <taxon>Nesterenkonia</taxon>
    </lineage>
</organism>
<dbReference type="Gene3D" id="3.20.140.10">
    <property type="entry name" value="nicotinate phosphoribosyltransferase"/>
    <property type="match status" value="1"/>
</dbReference>
<evidence type="ECO:0000259" key="10">
    <source>
        <dbReference type="Pfam" id="PF17767"/>
    </source>
</evidence>
<dbReference type="PANTHER" id="PTHR11098">
    <property type="entry name" value="NICOTINATE PHOSPHORIBOSYLTRANSFERASE"/>
    <property type="match status" value="1"/>
</dbReference>
<dbReference type="GO" id="GO:0016757">
    <property type="term" value="F:glycosyltransferase activity"/>
    <property type="evidence" value="ECO:0007669"/>
    <property type="project" value="UniProtKB-KW"/>
</dbReference>
<sequence length="450" mass="47888">MTHSLRPEARGFSPAAPRPSTALLTDQYELTMVQAALRSGAAHRRCVFEVFARSLPAGRRYGVVAGTGRLLEGLADFRFGGPELDFLADHRIVDDATVDFLREYRFSGSIHGYAEGEVFFPHSPVLRVEASFAEATLLETFVLSVLNHDSAIASASSRMTVAAGERPCVEMGSRRTQEHSAVAAARAAVITGFSATSNLEAGRRWGLPTLGTAAHAFTLLHDSEEQAFAAQVEAFGAGTSLLVDTYDVEAAVHRAVEIAGPELGAVRLDSGDLIEQAHQVRTLLDSLGNTETRIIVTSDLDEYAIARLQSAPVDSYGVGTQLVTGSGAPTASMVYKLVERTDDDGVPVPVAKAAVGKTSVGGVKHPVRTYGTDHVAQAEVVGIGRAPTFEADGHRELMVPLVVDGEIRAEHTGAEGVERARRRHRASVDELPATATSLQDGEPVLPTIFS</sequence>
<accession>A0A7Z0GJK1</accession>
<evidence type="ECO:0000256" key="5">
    <source>
        <dbReference type="ARBA" id="ARBA00022598"/>
    </source>
</evidence>
<comment type="catalytic activity">
    <reaction evidence="8 9">
        <text>5-phospho-alpha-D-ribose 1-diphosphate + nicotinate + ATP + H2O = nicotinate beta-D-ribonucleotide + ADP + phosphate + diphosphate</text>
        <dbReference type="Rhea" id="RHEA:36163"/>
        <dbReference type="ChEBI" id="CHEBI:15377"/>
        <dbReference type="ChEBI" id="CHEBI:30616"/>
        <dbReference type="ChEBI" id="CHEBI:32544"/>
        <dbReference type="ChEBI" id="CHEBI:33019"/>
        <dbReference type="ChEBI" id="CHEBI:43474"/>
        <dbReference type="ChEBI" id="CHEBI:57502"/>
        <dbReference type="ChEBI" id="CHEBI:58017"/>
        <dbReference type="ChEBI" id="CHEBI:456216"/>
        <dbReference type="EC" id="6.3.4.21"/>
    </reaction>
</comment>
<evidence type="ECO:0000256" key="9">
    <source>
        <dbReference type="RuleBase" id="RU365100"/>
    </source>
</evidence>
<evidence type="ECO:0000313" key="12">
    <source>
        <dbReference type="Proteomes" id="UP000535437"/>
    </source>
</evidence>
<dbReference type="Proteomes" id="UP000535437">
    <property type="component" value="Unassembled WGS sequence"/>
</dbReference>
<evidence type="ECO:0000256" key="8">
    <source>
        <dbReference type="ARBA" id="ARBA00048668"/>
    </source>
</evidence>
<evidence type="ECO:0000256" key="6">
    <source>
        <dbReference type="ARBA" id="ARBA00022642"/>
    </source>
</evidence>
<proteinExistence type="inferred from homology"/>
<name>A0A7Z0GJK1_9MICC</name>
<dbReference type="GO" id="GO:0034355">
    <property type="term" value="P:NAD+ biosynthetic process via the salvage pathway"/>
    <property type="evidence" value="ECO:0007669"/>
    <property type="project" value="TreeGrafter"/>
</dbReference>
<dbReference type="InterPro" id="IPR006405">
    <property type="entry name" value="Nic_PRibTrfase_pncB"/>
</dbReference>
<dbReference type="Gene3D" id="3.20.20.70">
    <property type="entry name" value="Aldolase class I"/>
    <property type="match status" value="1"/>
</dbReference>
<dbReference type="PANTHER" id="PTHR11098:SF8">
    <property type="entry name" value="NICOTINATE PHOSPHORIBOSYLTRANSFERASE PNCB1"/>
    <property type="match status" value="1"/>
</dbReference>
<dbReference type="UniPathway" id="UPA00253">
    <property type="reaction ID" value="UER00457"/>
</dbReference>
<evidence type="ECO:0000313" key="11">
    <source>
        <dbReference type="EMBL" id="NYJ76644.1"/>
    </source>
</evidence>
<dbReference type="InterPro" id="IPR040727">
    <property type="entry name" value="NAPRTase_N"/>
</dbReference>
<gene>
    <name evidence="11" type="ORF">HNR09_000055</name>
</gene>
<comment type="function">
    <text evidence="9">Catalyzes the first step in the biosynthesis of NAD from nicotinic acid, the ATP-dependent synthesis of beta-nicotinate D-ribonucleotide from nicotinate and 5-phospho-D-ribose 1-phosphate.</text>
</comment>
<comment type="caution">
    <text evidence="11">The sequence shown here is derived from an EMBL/GenBank/DDBJ whole genome shotgun (WGS) entry which is preliminary data.</text>
</comment>
<dbReference type="InterPro" id="IPR013785">
    <property type="entry name" value="Aldolase_TIM"/>
</dbReference>
<dbReference type="NCBIfam" id="TIGR01513">
    <property type="entry name" value="NAPRTase_put"/>
    <property type="match status" value="1"/>
</dbReference>
<comment type="similarity">
    <text evidence="2 9">Belongs to the NAPRTase family.</text>
</comment>
<dbReference type="SUPFAM" id="SSF51690">
    <property type="entry name" value="Nicotinate/Quinolinate PRTase C-terminal domain-like"/>
    <property type="match status" value="1"/>
</dbReference>
<dbReference type="GO" id="GO:0005829">
    <property type="term" value="C:cytosol"/>
    <property type="evidence" value="ECO:0007669"/>
    <property type="project" value="TreeGrafter"/>
</dbReference>
<reference evidence="11 12" key="1">
    <citation type="submission" date="2020-07" db="EMBL/GenBank/DDBJ databases">
        <title>Sequencing the genomes of 1000 actinobacteria strains.</title>
        <authorList>
            <person name="Klenk H.-P."/>
        </authorList>
    </citation>
    <scope>NUCLEOTIDE SEQUENCE [LARGE SCALE GENOMIC DNA]</scope>
    <source>
        <strain evidence="11 12">DSM 15475</strain>
    </source>
</reference>
<dbReference type="GO" id="GO:0004516">
    <property type="term" value="F:nicotinate phosphoribosyltransferase activity"/>
    <property type="evidence" value="ECO:0007669"/>
    <property type="project" value="UniProtKB-UniRule"/>
</dbReference>
<keyword evidence="5 9" id="KW-0436">Ligase</keyword>